<evidence type="ECO:0000256" key="3">
    <source>
        <dbReference type="ARBA" id="ARBA00022723"/>
    </source>
</evidence>
<keyword evidence="7" id="KW-0408">Iron</keyword>
<comment type="similarity">
    <text evidence="2">Belongs to the iron/ascorbate-dependent oxidoreductase family.</text>
</comment>
<evidence type="ECO:0000256" key="6">
    <source>
        <dbReference type="ARBA" id="ARBA00023002"/>
    </source>
</evidence>
<dbReference type="GO" id="GO:0046148">
    <property type="term" value="P:pigment biosynthetic process"/>
    <property type="evidence" value="ECO:0007669"/>
    <property type="project" value="UniProtKB-ARBA"/>
</dbReference>
<comment type="cofactor">
    <cofactor evidence="1">
        <name>L-ascorbate</name>
        <dbReference type="ChEBI" id="CHEBI:38290"/>
    </cofactor>
</comment>
<evidence type="ECO:0000259" key="10">
    <source>
        <dbReference type="PROSITE" id="PS51471"/>
    </source>
</evidence>
<dbReference type="Pfam" id="PF03171">
    <property type="entry name" value="2OG-FeII_Oxy"/>
    <property type="match status" value="1"/>
</dbReference>
<dbReference type="InterPro" id="IPR026992">
    <property type="entry name" value="DIOX_N"/>
</dbReference>
<gene>
    <name evidence="11" type="ORF">FRX31_009918</name>
</gene>
<dbReference type="GO" id="GO:0046872">
    <property type="term" value="F:metal ion binding"/>
    <property type="evidence" value="ECO:0007669"/>
    <property type="project" value="UniProtKB-KW"/>
</dbReference>
<dbReference type="Gene3D" id="3.40.50.11660">
    <property type="entry name" value="Glycosyl transferase family 10, C-terminal domain"/>
    <property type="match status" value="1"/>
</dbReference>
<dbReference type="GO" id="GO:0031418">
    <property type="term" value="F:L-ascorbic acid binding"/>
    <property type="evidence" value="ECO:0007669"/>
    <property type="project" value="UniProtKB-KW"/>
</dbReference>
<dbReference type="Gene3D" id="2.60.120.330">
    <property type="entry name" value="B-lactam Antibiotic, Isopenicillin N Synthase, Chain"/>
    <property type="match status" value="1"/>
</dbReference>
<dbReference type="FunFam" id="3.40.50.11660:FF:000003">
    <property type="entry name" value="Alpha-(1,4)-fucosyltransferase"/>
    <property type="match status" value="1"/>
</dbReference>
<evidence type="ECO:0000256" key="8">
    <source>
        <dbReference type="ARBA" id="ARBA00023241"/>
    </source>
</evidence>
<dbReference type="UniPathway" id="UPA00378"/>
<evidence type="ECO:0000313" key="11">
    <source>
        <dbReference type="EMBL" id="KAF5200498.1"/>
    </source>
</evidence>
<protein>
    <recommendedName>
        <fullName evidence="9">Fucosyltransferase</fullName>
        <ecNumber evidence="9">2.4.1.-</ecNumber>
    </recommendedName>
</protein>
<evidence type="ECO:0000313" key="12">
    <source>
        <dbReference type="Proteomes" id="UP000554482"/>
    </source>
</evidence>
<dbReference type="SUPFAM" id="SSF51197">
    <property type="entry name" value="Clavaminate synthase-like"/>
    <property type="match status" value="1"/>
</dbReference>
<comment type="similarity">
    <text evidence="9">Belongs to the glycosyltransferase 10 family.</text>
</comment>
<keyword evidence="5" id="KW-0223">Dioxygenase</keyword>
<dbReference type="GO" id="GO:0032580">
    <property type="term" value="C:Golgi cisterna membrane"/>
    <property type="evidence" value="ECO:0007669"/>
    <property type="project" value="UniProtKB-SubCell"/>
</dbReference>
<dbReference type="Proteomes" id="UP000554482">
    <property type="component" value="Unassembled WGS sequence"/>
</dbReference>
<keyword evidence="12" id="KW-1185">Reference proteome</keyword>
<dbReference type="InterPro" id="IPR038577">
    <property type="entry name" value="GT10-like_C_sf"/>
</dbReference>
<dbReference type="PANTHER" id="PTHR47991">
    <property type="entry name" value="OXOGLUTARATE/IRON-DEPENDENT DIOXYGENASE"/>
    <property type="match status" value="1"/>
</dbReference>
<keyword evidence="9" id="KW-0472">Membrane</keyword>
<evidence type="ECO:0000256" key="1">
    <source>
        <dbReference type="ARBA" id="ARBA00001961"/>
    </source>
</evidence>
<evidence type="ECO:0000256" key="5">
    <source>
        <dbReference type="ARBA" id="ARBA00022964"/>
    </source>
</evidence>
<dbReference type="OrthoDB" id="427096at2759"/>
<evidence type="ECO:0000256" key="7">
    <source>
        <dbReference type="ARBA" id="ARBA00023004"/>
    </source>
</evidence>
<organism evidence="11 12">
    <name type="scientific">Thalictrum thalictroides</name>
    <name type="common">Rue-anemone</name>
    <name type="synonym">Anemone thalictroides</name>
    <dbReference type="NCBI Taxonomy" id="46969"/>
    <lineage>
        <taxon>Eukaryota</taxon>
        <taxon>Viridiplantae</taxon>
        <taxon>Streptophyta</taxon>
        <taxon>Embryophyta</taxon>
        <taxon>Tracheophyta</taxon>
        <taxon>Spermatophyta</taxon>
        <taxon>Magnoliopsida</taxon>
        <taxon>Ranunculales</taxon>
        <taxon>Ranunculaceae</taxon>
        <taxon>Thalictroideae</taxon>
        <taxon>Thalictrum</taxon>
    </lineage>
</organism>
<dbReference type="InterPro" id="IPR055270">
    <property type="entry name" value="Glyco_tran_10_C"/>
</dbReference>
<keyword evidence="9" id="KW-0328">Glycosyltransferase</keyword>
<dbReference type="GO" id="GO:0016757">
    <property type="term" value="F:glycosyltransferase activity"/>
    <property type="evidence" value="ECO:0007669"/>
    <property type="project" value="UniProtKB-UniRule"/>
</dbReference>
<dbReference type="Pfam" id="PF00852">
    <property type="entry name" value="Glyco_transf_10"/>
    <property type="match status" value="1"/>
</dbReference>
<dbReference type="GO" id="GO:0009813">
    <property type="term" value="P:flavonoid biosynthetic process"/>
    <property type="evidence" value="ECO:0007669"/>
    <property type="project" value="UniProtKB-KW"/>
</dbReference>
<proteinExistence type="inferred from homology"/>
<dbReference type="EMBL" id="JABWDY010010675">
    <property type="protein sequence ID" value="KAF5200498.1"/>
    <property type="molecule type" value="Genomic_DNA"/>
</dbReference>
<dbReference type="InterPro" id="IPR027443">
    <property type="entry name" value="IPNS-like_sf"/>
</dbReference>
<dbReference type="FunFam" id="2.60.120.330:FF:000009">
    <property type="entry name" value="Flavonol synthase"/>
    <property type="match status" value="1"/>
</dbReference>
<feature type="domain" description="Fe2OG dioxygenase" evidence="10">
    <location>
        <begin position="198"/>
        <end position="298"/>
    </location>
</feature>
<dbReference type="SUPFAM" id="SSF53756">
    <property type="entry name" value="UDP-Glycosyltransferase/glycogen phosphorylase"/>
    <property type="match status" value="2"/>
</dbReference>
<keyword evidence="3" id="KW-0479">Metal-binding</keyword>
<accession>A0A7J6WUV7</accession>
<dbReference type="GO" id="GO:0051213">
    <property type="term" value="F:dioxygenase activity"/>
    <property type="evidence" value="ECO:0007669"/>
    <property type="project" value="UniProtKB-KW"/>
</dbReference>
<comment type="caution">
    <text evidence="11">The sequence shown here is derived from an EMBL/GenBank/DDBJ whole genome shotgun (WGS) entry which is preliminary data.</text>
</comment>
<comment type="subcellular location">
    <subcellularLocation>
        <location evidence="9">Golgi apparatus</location>
        <location evidence="9">Golgi stack membrane</location>
        <topology evidence="9">Single-pass type II membrane protein</topology>
    </subcellularLocation>
</comment>
<keyword evidence="9" id="KW-0812">Transmembrane</keyword>
<dbReference type="AlphaFoldDB" id="A0A7J6WUV7"/>
<keyword evidence="6" id="KW-0560">Oxidoreductase</keyword>
<name>A0A7J6WUV7_THATH</name>
<dbReference type="InterPro" id="IPR005123">
    <property type="entry name" value="Oxoglu/Fe-dep_dioxygenase_dom"/>
</dbReference>
<dbReference type="Pfam" id="PF14226">
    <property type="entry name" value="DIOX_N"/>
    <property type="match status" value="1"/>
</dbReference>
<sequence length="711" mass="81105">METERVQAIATTTKSQDTIPEEFIRSEKEQPGLTTFNGPAPDIPTIDLKNDHQDQTNIARLIANASQEWGIFQIINHGIPAEVIQKLQSAGKEFFELPQEEKEKYAKAPDDKSIEGYGTRLQKEIEGKKAWADYLFHNIWPPSSINYKYWPQNPPSYREANENYAKHLKLVVDKLLMYLSLGLGLEGNAIKEAVGEDELEYLLKINYYPPCPRPDLALGVVQHTDMSAITVLVPNEVQGLQVIKDDRWINAKYIPNALIIHIGDQVEIVSNGKYRSVLHRAVVNKDRTRISWPVFCAPPPEMVVGPLPQLVNEENPAKYKSKKYKDYMEKNKLSLNSTKVSSLQDFDGKCEMLKMNHVSVLVKKWTWIPDNLDNLYSCRCGLTCLWTKSAVLADKPDVLLFETSTPPSQRQKGDPLRAYMDLEAERRRSGFEDIFVGYHAKDDVQSTYAGSLFHNNRNYYLSHEKNNRQKGDPLRAYMDLEAERRRSGFEDIFVGYHAKDDVQSTYAGSLFHNNRNYYLSHEKNNNTLVYWSSSRCLPRRNQLAKKLLTLLPYHSFGKCLNNVGGLDMALHKYPECANDPNSSPRWYDHLHCAMSHYKFVLAIENTMIDSYVTEKLFYALDAGAVPIYFGAPNVQDFVPPHSIIDGTKFSSTEELAAYVKDLANDPIAYAEYHAWRRCGVMGNYGKTRAVSLDTLPCRLCEVVSRKGGRNS</sequence>
<dbReference type="InterPro" id="IPR050295">
    <property type="entry name" value="Plant_2OG-oxidoreductases"/>
</dbReference>
<evidence type="ECO:0000256" key="2">
    <source>
        <dbReference type="ARBA" id="ARBA00008056"/>
    </source>
</evidence>
<keyword evidence="4" id="KW-0847">Vitamin C</keyword>
<evidence type="ECO:0000256" key="9">
    <source>
        <dbReference type="RuleBase" id="RU003832"/>
    </source>
</evidence>
<reference evidence="11 12" key="1">
    <citation type="submission" date="2020-06" db="EMBL/GenBank/DDBJ databases">
        <title>Transcriptomic and genomic resources for Thalictrum thalictroides and T. hernandezii: Facilitating candidate gene discovery in an emerging model plant lineage.</title>
        <authorList>
            <person name="Arias T."/>
            <person name="Riano-Pachon D.M."/>
            <person name="Di Stilio V.S."/>
        </authorList>
    </citation>
    <scope>NUCLEOTIDE SEQUENCE [LARGE SCALE GENOMIC DNA]</scope>
    <source>
        <strain evidence="12">cv. WT478/WT964</strain>
        <tissue evidence="11">Leaves</tissue>
    </source>
</reference>
<keyword evidence="9" id="KW-0808">Transferase</keyword>
<dbReference type="PROSITE" id="PS51471">
    <property type="entry name" value="FE2OG_OXY"/>
    <property type="match status" value="1"/>
</dbReference>
<dbReference type="InterPro" id="IPR044861">
    <property type="entry name" value="IPNS-like_FE2OG_OXY"/>
</dbReference>
<keyword evidence="9" id="KW-0333">Golgi apparatus</keyword>
<dbReference type="EC" id="2.4.1.-" evidence="9"/>
<keyword evidence="8" id="KW-0284">Flavonoid biosynthesis</keyword>
<evidence type="ECO:0000256" key="4">
    <source>
        <dbReference type="ARBA" id="ARBA00022896"/>
    </source>
</evidence>